<dbReference type="Pfam" id="PF19086">
    <property type="entry name" value="Terpene_syn_C_2"/>
    <property type="match status" value="1"/>
</dbReference>
<dbReference type="Proteomes" id="UP000308199">
    <property type="component" value="Unassembled WGS sequence"/>
</dbReference>
<evidence type="ECO:0000256" key="4">
    <source>
        <dbReference type="ARBA" id="ARBA00022842"/>
    </source>
</evidence>
<dbReference type="EMBL" id="SGPK01000025">
    <property type="protein sequence ID" value="THH10878.1"/>
    <property type="molecule type" value="Genomic_DNA"/>
</dbReference>
<keyword evidence="5 6" id="KW-0456">Lyase</keyword>
<comment type="cofactor">
    <cofactor evidence="1 6">
        <name>Mg(2+)</name>
        <dbReference type="ChEBI" id="CHEBI:18420"/>
    </cofactor>
</comment>
<gene>
    <name evidence="7" type="ORF">EW145_g1031</name>
</gene>
<keyword evidence="4 6" id="KW-0460">Magnesium</keyword>
<evidence type="ECO:0000313" key="8">
    <source>
        <dbReference type="Proteomes" id="UP000308199"/>
    </source>
</evidence>
<proteinExistence type="inferred from homology"/>
<keyword evidence="8" id="KW-1185">Reference proteome</keyword>
<protein>
    <recommendedName>
        <fullName evidence="6">Terpene synthase</fullName>
        <ecNumber evidence="6">4.2.3.-</ecNumber>
    </recommendedName>
</protein>
<dbReference type="SFLD" id="SFLDG01020">
    <property type="entry name" value="Terpene_Cyclase_Like_2"/>
    <property type="match status" value="1"/>
</dbReference>
<dbReference type="InterPro" id="IPR034686">
    <property type="entry name" value="Terpene_cyclase-like_2"/>
</dbReference>
<keyword evidence="3 6" id="KW-0479">Metal-binding</keyword>
<comment type="similarity">
    <text evidence="2 6">Belongs to the terpene synthase family.</text>
</comment>
<dbReference type="EC" id="4.2.3.-" evidence="6"/>
<dbReference type="OrthoDB" id="2861623at2759"/>
<dbReference type="GO" id="GO:0010333">
    <property type="term" value="F:terpene synthase activity"/>
    <property type="evidence" value="ECO:0007669"/>
    <property type="project" value="InterPro"/>
</dbReference>
<dbReference type="PANTHER" id="PTHR35201">
    <property type="entry name" value="TERPENE SYNTHASE"/>
    <property type="match status" value="1"/>
</dbReference>
<dbReference type="PANTHER" id="PTHR35201:SF4">
    <property type="entry name" value="BETA-PINACENE SYNTHASE-RELATED"/>
    <property type="match status" value="1"/>
</dbReference>
<dbReference type="Gene3D" id="1.10.600.10">
    <property type="entry name" value="Farnesyl Diphosphate Synthase"/>
    <property type="match status" value="1"/>
</dbReference>
<dbReference type="SFLD" id="SFLDS00005">
    <property type="entry name" value="Isoprenoid_Synthase_Type_I"/>
    <property type="match status" value="1"/>
</dbReference>
<name>A0A4S4LHV6_9AGAM</name>
<dbReference type="AlphaFoldDB" id="A0A4S4LHV6"/>
<evidence type="ECO:0000256" key="1">
    <source>
        <dbReference type="ARBA" id="ARBA00001946"/>
    </source>
</evidence>
<evidence type="ECO:0000256" key="3">
    <source>
        <dbReference type="ARBA" id="ARBA00022723"/>
    </source>
</evidence>
<accession>A0A4S4LHV6</accession>
<sequence>MLPALQHGGYSRHFRAHIPVYKRQILMHLVLQNTIARLQLDKMQPTTELLIPDLLSLCPFPWSSNPHHSRANKESTEWVLSHGIFANSKRARIISSNGALLGAHTYTYANADVLRTCSDFLNLLFTLDEISDDQDINGVRRTRDAFVNALNGKYDDNSVVSRFTKDFMKRLSKSTKEFRRRFITHCTDYIDTVLPEADLRAQGKVLSLEEYVHHRRENGGVRPCFDLFEYAFGITLPDAVFKDPAFMRAYFAAVDMIGWSNDVYSYAAELSRGLEGNNALTILMKTKGLSITEALDYVEVEFKQFLKTFVTSKAQIRSFGPEVDAAVRSYIHGMEQWVVGNIVWSFDTQRYFGADHEEVKRTRIVKLKQLESAK</sequence>
<evidence type="ECO:0000313" key="7">
    <source>
        <dbReference type="EMBL" id="THH10878.1"/>
    </source>
</evidence>
<reference evidence="7 8" key="1">
    <citation type="submission" date="2019-02" db="EMBL/GenBank/DDBJ databases">
        <title>Genome sequencing of the rare red list fungi Phellinidium pouzarii.</title>
        <authorList>
            <person name="Buettner E."/>
            <person name="Kellner H."/>
        </authorList>
    </citation>
    <scope>NUCLEOTIDE SEQUENCE [LARGE SCALE GENOMIC DNA]</scope>
    <source>
        <strain evidence="7 8">DSM 108285</strain>
    </source>
</reference>
<evidence type="ECO:0000256" key="5">
    <source>
        <dbReference type="ARBA" id="ARBA00023239"/>
    </source>
</evidence>
<evidence type="ECO:0000256" key="6">
    <source>
        <dbReference type="RuleBase" id="RU366034"/>
    </source>
</evidence>
<dbReference type="SUPFAM" id="SSF48576">
    <property type="entry name" value="Terpenoid synthases"/>
    <property type="match status" value="1"/>
</dbReference>
<dbReference type="GO" id="GO:0046872">
    <property type="term" value="F:metal ion binding"/>
    <property type="evidence" value="ECO:0007669"/>
    <property type="project" value="UniProtKB-KW"/>
</dbReference>
<dbReference type="GO" id="GO:0008299">
    <property type="term" value="P:isoprenoid biosynthetic process"/>
    <property type="evidence" value="ECO:0007669"/>
    <property type="project" value="UniProtKB-ARBA"/>
</dbReference>
<organism evidence="7 8">
    <name type="scientific">Phellinidium pouzarii</name>
    <dbReference type="NCBI Taxonomy" id="167371"/>
    <lineage>
        <taxon>Eukaryota</taxon>
        <taxon>Fungi</taxon>
        <taxon>Dikarya</taxon>
        <taxon>Basidiomycota</taxon>
        <taxon>Agaricomycotina</taxon>
        <taxon>Agaricomycetes</taxon>
        <taxon>Hymenochaetales</taxon>
        <taxon>Hymenochaetaceae</taxon>
        <taxon>Phellinidium</taxon>
    </lineage>
</organism>
<dbReference type="InterPro" id="IPR008949">
    <property type="entry name" value="Isoprenoid_synthase_dom_sf"/>
</dbReference>
<comment type="caution">
    <text evidence="7">The sequence shown here is derived from an EMBL/GenBank/DDBJ whole genome shotgun (WGS) entry which is preliminary data.</text>
</comment>
<evidence type="ECO:0000256" key="2">
    <source>
        <dbReference type="ARBA" id="ARBA00006333"/>
    </source>
</evidence>